<dbReference type="InterPro" id="IPR055013">
    <property type="entry name" value="CzcI"/>
</dbReference>
<evidence type="ECO:0000313" key="3">
    <source>
        <dbReference type="EMBL" id="SDE16986.1"/>
    </source>
</evidence>
<sequence length="121" mass="12739">MRRWLMILLLFAMPFQSSWAAAAGYCQHESSAEASHFGHHKHQHASGAGASAQDADAPSDPLLGSPDNDCLACHACTAQPLSNPGNLPAMGGSPERPQALTEPYRSHVAGVPTRPAWPTSA</sequence>
<dbReference type="AlphaFoldDB" id="A0A1G7AST0"/>
<accession>A0A1G7AST0</accession>
<dbReference type="OrthoDB" id="6717343at2"/>
<organism evidence="3 4">
    <name type="scientific">Paracidovorax valerianellae</name>
    <dbReference type="NCBI Taxonomy" id="187868"/>
    <lineage>
        <taxon>Bacteria</taxon>
        <taxon>Pseudomonadati</taxon>
        <taxon>Pseudomonadota</taxon>
        <taxon>Betaproteobacteria</taxon>
        <taxon>Burkholderiales</taxon>
        <taxon>Comamonadaceae</taxon>
        <taxon>Paracidovorax</taxon>
    </lineage>
</organism>
<keyword evidence="4" id="KW-1185">Reference proteome</keyword>
<reference evidence="3 4" key="1">
    <citation type="submission" date="2016-10" db="EMBL/GenBank/DDBJ databases">
        <authorList>
            <person name="de Groot N.N."/>
        </authorList>
    </citation>
    <scope>NUCLEOTIDE SEQUENCE [LARGE SCALE GENOMIC DNA]</scope>
    <source>
        <strain evidence="3 4">DSM 16619</strain>
    </source>
</reference>
<evidence type="ECO:0000256" key="2">
    <source>
        <dbReference type="SAM" id="SignalP"/>
    </source>
</evidence>
<dbReference type="Proteomes" id="UP000198781">
    <property type="component" value="Unassembled WGS sequence"/>
</dbReference>
<evidence type="ECO:0000313" key="4">
    <source>
        <dbReference type="Proteomes" id="UP000198781"/>
    </source>
</evidence>
<feature type="chain" id="PRO_5011443540" description="Cobalt-zinc-cadmium resistance protein CzcI" evidence="2">
    <location>
        <begin position="21"/>
        <end position="121"/>
    </location>
</feature>
<evidence type="ECO:0008006" key="5">
    <source>
        <dbReference type="Google" id="ProtNLM"/>
    </source>
</evidence>
<feature type="compositionally biased region" description="Low complexity" evidence="1">
    <location>
        <begin position="45"/>
        <end position="56"/>
    </location>
</feature>
<dbReference type="NCBIfam" id="NF045614">
    <property type="entry name" value="efflu_CzcI_Cupr"/>
    <property type="match status" value="1"/>
</dbReference>
<gene>
    <name evidence="3" type="ORF">SAMN05192589_11329</name>
</gene>
<dbReference type="GO" id="GO:0046686">
    <property type="term" value="P:response to cadmium ion"/>
    <property type="evidence" value="ECO:0007669"/>
    <property type="project" value="InterPro"/>
</dbReference>
<proteinExistence type="predicted"/>
<evidence type="ECO:0000256" key="1">
    <source>
        <dbReference type="SAM" id="MobiDB-lite"/>
    </source>
</evidence>
<dbReference type="STRING" id="187868.SAMN05192589_11329"/>
<keyword evidence="2" id="KW-0732">Signal</keyword>
<dbReference type="EMBL" id="FMZC01000013">
    <property type="protein sequence ID" value="SDE16986.1"/>
    <property type="molecule type" value="Genomic_DNA"/>
</dbReference>
<protein>
    <recommendedName>
        <fullName evidence="5">Cobalt-zinc-cadmium resistance protein CzcI</fullName>
    </recommendedName>
</protein>
<feature type="signal peptide" evidence="2">
    <location>
        <begin position="1"/>
        <end position="20"/>
    </location>
</feature>
<dbReference type="RefSeq" id="WP_092745130.1">
    <property type="nucleotide sequence ID" value="NZ_FMZC01000013.1"/>
</dbReference>
<feature type="region of interest" description="Disordered" evidence="1">
    <location>
        <begin position="32"/>
        <end position="63"/>
    </location>
</feature>
<name>A0A1G7AST0_9BURK</name>